<dbReference type="InterPro" id="IPR037185">
    <property type="entry name" value="EmrE-like"/>
</dbReference>
<feature type="transmembrane region" description="Helical" evidence="5">
    <location>
        <begin position="146"/>
        <end position="169"/>
    </location>
</feature>
<keyword evidence="8" id="KW-1185">Reference proteome</keyword>
<feature type="transmembrane region" description="Helical" evidence="5">
    <location>
        <begin position="220"/>
        <end position="239"/>
    </location>
</feature>
<dbReference type="GO" id="GO:0016020">
    <property type="term" value="C:membrane"/>
    <property type="evidence" value="ECO:0007669"/>
    <property type="project" value="UniProtKB-SubCell"/>
</dbReference>
<dbReference type="AlphaFoldDB" id="A0A373FND7"/>
<feature type="domain" description="EamA" evidence="6">
    <location>
        <begin position="150"/>
        <end position="293"/>
    </location>
</feature>
<reference evidence="7 8" key="1">
    <citation type="submission" date="2018-08" db="EMBL/GenBank/DDBJ databases">
        <title>Comamonas testosteroni strain SWCO2.</title>
        <authorList>
            <person name="Jiang N."/>
            <person name="Zhang X.Z."/>
        </authorList>
    </citation>
    <scope>NUCLEOTIDE SEQUENCE [LARGE SCALE GENOMIC DNA]</scope>
    <source>
        <strain evidence="7 8">SWCO2</strain>
    </source>
</reference>
<gene>
    <name evidence="7" type="ORF">DZC30_12345</name>
</gene>
<evidence type="ECO:0000256" key="4">
    <source>
        <dbReference type="ARBA" id="ARBA00023136"/>
    </source>
</evidence>
<feature type="transmembrane region" description="Helical" evidence="5">
    <location>
        <begin position="36"/>
        <end position="55"/>
    </location>
</feature>
<feature type="transmembrane region" description="Helical" evidence="5">
    <location>
        <begin position="251"/>
        <end position="270"/>
    </location>
</feature>
<dbReference type="Pfam" id="PF00892">
    <property type="entry name" value="EamA"/>
    <property type="match status" value="2"/>
</dbReference>
<dbReference type="Proteomes" id="UP000261948">
    <property type="component" value="Unassembled WGS sequence"/>
</dbReference>
<comment type="subcellular location">
    <subcellularLocation>
        <location evidence="1">Membrane</location>
        <topology evidence="1">Multi-pass membrane protein</topology>
    </subcellularLocation>
</comment>
<comment type="caution">
    <text evidence="7">The sequence shown here is derived from an EMBL/GenBank/DDBJ whole genome shotgun (WGS) entry which is preliminary data.</text>
</comment>
<feature type="transmembrane region" description="Helical" evidence="5">
    <location>
        <begin position="95"/>
        <end position="114"/>
    </location>
</feature>
<dbReference type="SUPFAM" id="SSF103481">
    <property type="entry name" value="Multidrug resistance efflux transporter EmrE"/>
    <property type="match status" value="2"/>
</dbReference>
<feature type="transmembrane region" description="Helical" evidence="5">
    <location>
        <begin position="276"/>
        <end position="293"/>
    </location>
</feature>
<dbReference type="Gene3D" id="1.10.3730.20">
    <property type="match status" value="1"/>
</dbReference>
<evidence type="ECO:0000259" key="6">
    <source>
        <dbReference type="Pfam" id="PF00892"/>
    </source>
</evidence>
<keyword evidence="3 5" id="KW-1133">Transmembrane helix</keyword>
<sequence length="305" mass="31412">MSLASLTRLIALAALWGGSFLFMRVAVPQLGAIPTAVGRGLFSTIGLGAALYLMGYRPRLGRHLWPLLGLGVINSGIPFLMYALAAQVLPSGYSAIFNATTPLVATVVGALLFAEGITPARIAAVLLGMGGVAVLAQAGPLDIDTAVLGGMAACFVATVCYAFSSFLTLKLAGANAPVDMRAAVFISQLGALLVLLPALLVDVLLHPADIAKMQAAPLLAWGNVALLGLLSTALAYVLYFKLIADEGPQKALTVTFIVPVFAVLWGRLVLGEPLSLAHAAGGGLIALSLWMVLRPASAKNNAKSD</sequence>
<dbReference type="InterPro" id="IPR050638">
    <property type="entry name" value="AA-Vitamin_Transporters"/>
</dbReference>
<evidence type="ECO:0000313" key="7">
    <source>
        <dbReference type="EMBL" id="RGE44869.1"/>
    </source>
</evidence>
<feature type="transmembrane region" description="Helical" evidence="5">
    <location>
        <begin position="67"/>
        <end position="89"/>
    </location>
</feature>
<proteinExistence type="predicted"/>
<accession>A0A373FND7</accession>
<dbReference type="InterPro" id="IPR000620">
    <property type="entry name" value="EamA_dom"/>
</dbReference>
<feature type="transmembrane region" description="Helical" evidence="5">
    <location>
        <begin position="181"/>
        <end position="200"/>
    </location>
</feature>
<keyword evidence="4 5" id="KW-0472">Membrane</keyword>
<dbReference type="PANTHER" id="PTHR32322">
    <property type="entry name" value="INNER MEMBRANE TRANSPORTER"/>
    <property type="match status" value="1"/>
</dbReference>
<organism evidence="7 8">
    <name type="scientific">Comamonas testosteroni</name>
    <name type="common">Pseudomonas testosteroni</name>
    <dbReference type="NCBI Taxonomy" id="285"/>
    <lineage>
        <taxon>Bacteria</taxon>
        <taxon>Pseudomonadati</taxon>
        <taxon>Pseudomonadota</taxon>
        <taxon>Betaproteobacteria</taxon>
        <taxon>Burkholderiales</taxon>
        <taxon>Comamonadaceae</taxon>
        <taxon>Comamonas</taxon>
    </lineage>
</organism>
<feature type="transmembrane region" description="Helical" evidence="5">
    <location>
        <begin position="121"/>
        <end position="140"/>
    </location>
</feature>
<protein>
    <submittedName>
        <fullName evidence="7">EamA/RhaT family transporter</fullName>
    </submittedName>
</protein>
<evidence type="ECO:0000313" key="8">
    <source>
        <dbReference type="Proteomes" id="UP000261948"/>
    </source>
</evidence>
<evidence type="ECO:0000256" key="5">
    <source>
        <dbReference type="SAM" id="Phobius"/>
    </source>
</evidence>
<dbReference type="EMBL" id="QURR01000013">
    <property type="protein sequence ID" value="RGE44869.1"/>
    <property type="molecule type" value="Genomic_DNA"/>
</dbReference>
<dbReference type="PANTHER" id="PTHR32322:SF9">
    <property type="entry name" value="AMINO-ACID METABOLITE EFFLUX PUMP-RELATED"/>
    <property type="match status" value="1"/>
</dbReference>
<name>A0A373FND7_COMTE</name>
<evidence type="ECO:0000256" key="2">
    <source>
        <dbReference type="ARBA" id="ARBA00022692"/>
    </source>
</evidence>
<feature type="domain" description="EamA" evidence="6">
    <location>
        <begin position="10"/>
        <end position="135"/>
    </location>
</feature>
<evidence type="ECO:0000256" key="3">
    <source>
        <dbReference type="ARBA" id="ARBA00022989"/>
    </source>
</evidence>
<evidence type="ECO:0000256" key="1">
    <source>
        <dbReference type="ARBA" id="ARBA00004141"/>
    </source>
</evidence>
<dbReference type="OrthoDB" id="9810556at2"/>
<keyword evidence="2 5" id="KW-0812">Transmembrane</keyword>